<keyword evidence="1" id="KW-1133">Transmembrane helix</keyword>
<dbReference type="KEGG" id="hpse:HPF_22945"/>
<protein>
    <recommendedName>
        <fullName evidence="4">DUF3325 domain-containing protein</fullName>
    </recommendedName>
</protein>
<proteinExistence type="predicted"/>
<keyword evidence="1" id="KW-0812">Transmembrane</keyword>
<gene>
    <name evidence="2" type="ORF">HPF_22945</name>
</gene>
<sequence>MSEALWLLLAGVLSFNGMAWLALAMEVHWGQVMHRHADEALRPRRRLRALGAAALLLSLLACLSADRPSMAVLVWTMLLAGSALGVGQLLAWRTHWLRPWASAEPFRSLRREQSSPGPVDIR</sequence>
<keyword evidence="3" id="KW-1185">Reference proteome</keyword>
<feature type="transmembrane region" description="Helical" evidence="1">
    <location>
        <begin position="48"/>
        <end position="65"/>
    </location>
</feature>
<dbReference type="RefSeq" id="WP_133157954.1">
    <property type="nucleotide sequence ID" value="NZ_CP037867.1"/>
</dbReference>
<evidence type="ECO:0000313" key="2">
    <source>
        <dbReference type="EMBL" id="QBM30563.1"/>
    </source>
</evidence>
<feature type="transmembrane region" description="Helical" evidence="1">
    <location>
        <begin position="72"/>
        <end position="92"/>
    </location>
</feature>
<dbReference type="InterPro" id="IPR021762">
    <property type="entry name" value="DUF3325"/>
</dbReference>
<dbReference type="EMBL" id="CP037867">
    <property type="protein sequence ID" value="QBM30563.1"/>
    <property type="molecule type" value="Genomic_DNA"/>
</dbReference>
<evidence type="ECO:0000256" key="1">
    <source>
        <dbReference type="SAM" id="Phobius"/>
    </source>
</evidence>
<dbReference type="Proteomes" id="UP000293912">
    <property type="component" value="Chromosome"/>
</dbReference>
<organism evidence="2 3">
    <name type="scientific">Hydrogenophaga pseudoflava</name>
    <name type="common">Pseudomonas carboxydoflava</name>
    <dbReference type="NCBI Taxonomy" id="47421"/>
    <lineage>
        <taxon>Bacteria</taxon>
        <taxon>Pseudomonadati</taxon>
        <taxon>Pseudomonadota</taxon>
        <taxon>Betaproteobacteria</taxon>
        <taxon>Burkholderiales</taxon>
        <taxon>Comamonadaceae</taxon>
        <taxon>Hydrogenophaga</taxon>
    </lineage>
</organism>
<accession>A0A4V1AC83</accession>
<keyword evidence="1" id="KW-0472">Membrane</keyword>
<dbReference type="AlphaFoldDB" id="A0A4V1AC83"/>
<evidence type="ECO:0000313" key="3">
    <source>
        <dbReference type="Proteomes" id="UP000293912"/>
    </source>
</evidence>
<name>A0A4V1AC83_HYDPS</name>
<evidence type="ECO:0008006" key="4">
    <source>
        <dbReference type="Google" id="ProtNLM"/>
    </source>
</evidence>
<dbReference type="Pfam" id="PF11804">
    <property type="entry name" value="DUF3325"/>
    <property type="match status" value="1"/>
</dbReference>
<reference evidence="2 3" key="1">
    <citation type="submission" date="2019-03" db="EMBL/GenBank/DDBJ databases">
        <authorList>
            <person name="Sebastian G."/>
            <person name="Baumann P."/>
            <person name="Ruckert C."/>
            <person name="Kalinowski J."/>
            <person name="Nebel B."/>
            <person name="Takors R."/>
            <person name="Blombach B."/>
        </authorList>
    </citation>
    <scope>NUCLEOTIDE SEQUENCE [LARGE SCALE GENOMIC DNA]</scope>
    <source>
        <strain evidence="2 3">DSM 1084</strain>
    </source>
</reference>